<evidence type="ECO:0000256" key="1">
    <source>
        <dbReference type="ARBA" id="ARBA00006484"/>
    </source>
</evidence>
<protein>
    <recommendedName>
        <fullName evidence="7">Oxidoreductase</fullName>
    </recommendedName>
</protein>
<organism evidence="5 6">
    <name type="scientific">Tieghemiomyces parasiticus</name>
    <dbReference type="NCBI Taxonomy" id="78921"/>
    <lineage>
        <taxon>Eukaryota</taxon>
        <taxon>Fungi</taxon>
        <taxon>Fungi incertae sedis</taxon>
        <taxon>Zoopagomycota</taxon>
        <taxon>Kickxellomycotina</taxon>
        <taxon>Dimargaritomycetes</taxon>
        <taxon>Dimargaritales</taxon>
        <taxon>Dimargaritaceae</taxon>
        <taxon>Tieghemiomyces</taxon>
    </lineage>
</organism>
<dbReference type="OrthoDB" id="6251714at2759"/>
<dbReference type="PROSITE" id="PS00061">
    <property type="entry name" value="ADH_SHORT"/>
    <property type="match status" value="1"/>
</dbReference>
<evidence type="ECO:0000313" key="6">
    <source>
        <dbReference type="Proteomes" id="UP001150569"/>
    </source>
</evidence>
<dbReference type="InterPro" id="IPR036291">
    <property type="entry name" value="NAD(P)-bd_dom_sf"/>
</dbReference>
<dbReference type="Gene3D" id="3.40.50.720">
    <property type="entry name" value="NAD(P)-binding Rossmann-like Domain"/>
    <property type="match status" value="1"/>
</dbReference>
<dbReference type="PRINTS" id="PR00080">
    <property type="entry name" value="SDRFAMILY"/>
</dbReference>
<dbReference type="PRINTS" id="PR00081">
    <property type="entry name" value="GDHRDH"/>
</dbReference>
<comment type="caution">
    <text evidence="5">The sequence shown here is derived from an EMBL/GenBank/DDBJ whole genome shotgun (WGS) entry which is preliminary data.</text>
</comment>
<keyword evidence="2" id="KW-0521">NADP</keyword>
<name>A0A9W7ZKS2_9FUNG</name>
<dbReference type="FunFam" id="3.40.50.720:FF:000047">
    <property type="entry name" value="NADP-dependent L-serine/L-allo-threonine dehydrogenase"/>
    <property type="match status" value="1"/>
</dbReference>
<dbReference type="PANTHER" id="PTHR42901:SF1">
    <property type="entry name" value="ALCOHOL DEHYDROGENASE"/>
    <property type="match status" value="1"/>
</dbReference>
<gene>
    <name evidence="5" type="ORF">IWQ60_010821</name>
</gene>
<evidence type="ECO:0000256" key="3">
    <source>
        <dbReference type="ARBA" id="ARBA00023002"/>
    </source>
</evidence>
<evidence type="ECO:0008006" key="7">
    <source>
        <dbReference type="Google" id="ProtNLM"/>
    </source>
</evidence>
<accession>A0A9W7ZKS2</accession>
<evidence type="ECO:0000256" key="2">
    <source>
        <dbReference type="ARBA" id="ARBA00022857"/>
    </source>
</evidence>
<dbReference type="AlphaFoldDB" id="A0A9W7ZKS2"/>
<dbReference type="SUPFAM" id="SSF51735">
    <property type="entry name" value="NAD(P)-binding Rossmann-fold domains"/>
    <property type="match status" value="1"/>
</dbReference>
<dbReference type="PANTHER" id="PTHR42901">
    <property type="entry name" value="ALCOHOL DEHYDROGENASE"/>
    <property type="match status" value="1"/>
</dbReference>
<sequence>MYRNLKGKTVYITGASSGIGAACARVFAAAECNVILTARRTNRIEALKTELEQIHPKVRIHAVTLDVTTKEQVNQAVTNLPEDLQQVDVLINNAGVCSGDDLLVDISTVNIDTMIDTNIKGVVYMCQTFIPHMKRQAEGGMIINMSSIGAHQVAPRVSIYSATKHAIDAITSTLRYELADSHVRITAISPGYVDTEFSDALFSGDQKKADAFYRGIKQLQAKDVAEVALFTASRPPHVELANIVVVAKGQAHATYAHRHEE</sequence>
<reference evidence="5" key="1">
    <citation type="submission" date="2022-07" db="EMBL/GenBank/DDBJ databases">
        <title>Phylogenomic reconstructions and comparative analyses of Kickxellomycotina fungi.</title>
        <authorList>
            <person name="Reynolds N.K."/>
            <person name="Stajich J.E."/>
            <person name="Barry K."/>
            <person name="Grigoriev I.V."/>
            <person name="Crous P."/>
            <person name="Smith M.E."/>
        </authorList>
    </citation>
    <scope>NUCLEOTIDE SEQUENCE</scope>
    <source>
        <strain evidence="5">RSA 861</strain>
    </source>
</reference>
<comment type="similarity">
    <text evidence="1 4">Belongs to the short-chain dehydrogenases/reductases (SDR) family.</text>
</comment>
<dbReference type="GO" id="GO:0016616">
    <property type="term" value="F:oxidoreductase activity, acting on the CH-OH group of donors, NAD or NADP as acceptor"/>
    <property type="evidence" value="ECO:0007669"/>
    <property type="project" value="UniProtKB-ARBA"/>
</dbReference>
<dbReference type="InterPro" id="IPR020904">
    <property type="entry name" value="Sc_DH/Rdtase_CS"/>
</dbReference>
<dbReference type="InterPro" id="IPR002347">
    <property type="entry name" value="SDR_fam"/>
</dbReference>
<dbReference type="PROSITE" id="PS51257">
    <property type="entry name" value="PROKAR_LIPOPROTEIN"/>
    <property type="match status" value="1"/>
</dbReference>
<evidence type="ECO:0000313" key="5">
    <source>
        <dbReference type="EMBL" id="KAJ1910125.1"/>
    </source>
</evidence>
<proteinExistence type="inferred from homology"/>
<keyword evidence="6" id="KW-1185">Reference proteome</keyword>
<dbReference type="PIRSF" id="PIRSF000126">
    <property type="entry name" value="11-beta-HSD1"/>
    <property type="match status" value="1"/>
</dbReference>
<keyword evidence="3" id="KW-0560">Oxidoreductase</keyword>
<dbReference type="Pfam" id="PF00106">
    <property type="entry name" value="adh_short"/>
    <property type="match status" value="1"/>
</dbReference>
<dbReference type="Proteomes" id="UP001150569">
    <property type="component" value="Unassembled WGS sequence"/>
</dbReference>
<dbReference type="EMBL" id="JANBPT010001092">
    <property type="protein sequence ID" value="KAJ1910125.1"/>
    <property type="molecule type" value="Genomic_DNA"/>
</dbReference>
<evidence type="ECO:0000256" key="4">
    <source>
        <dbReference type="RuleBase" id="RU000363"/>
    </source>
</evidence>